<reference evidence="2 3" key="1">
    <citation type="submission" date="2020-02" db="EMBL/GenBank/DDBJ databases">
        <title>Genome sequencing for Draconibacterium sp. strain M1.</title>
        <authorList>
            <person name="Park S.-J."/>
        </authorList>
    </citation>
    <scope>NUCLEOTIDE SEQUENCE [LARGE SCALE GENOMIC DNA]</scope>
    <source>
        <strain evidence="2 3">M1</strain>
    </source>
</reference>
<accession>A0A6C0RHJ3</accession>
<gene>
    <name evidence="2" type="ORF">G0Q07_16040</name>
</gene>
<dbReference type="KEGG" id="drc:G0Q07_16040"/>
<keyword evidence="3" id="KW-1185">Reference proteome</keyword>
<keyword evidence="1" id="KW-0812">Transmembrane</keyword>
<evidence type="ECO:0000256" key="1">
    <source>
        <dbReference type="SAM" id="Phobius"/>
    </source>
</evidence>
<protein>
    <submittedName>
        <fullName evidence="2">Uncharacterized protein</fullName>
    </submittedName>
</protein>
<dbReference type="AlphaFoldDB" id="A0A6C0RHJ3"/>
<evidence type="ECO:0000313" key="3">
    <source>
        <dbReference type="Proteomes" id="UP000474630"/>
    </source>
</evidence>
<dbReference type="RefSeq" id="WP_163348086.1">
    <property type="nucleotide sequence ID" value="NZ_CP048409.1"/>
</dbReference>
<name>A0A6C0RHJ3_9BACT</name>
<evidence type="ECO:0000313" key="2">
    <source>
        <dbReference type="EMBL" id="QIA09135.1"/>
    </source>
</evidence>
<keyword evidence="1" id="KW-0472">Membrane</keyword>
<dbReference type="Proteomes" id="UP000474630">
    <property type="component" value="Chromosome"/>
</dbReference>
<dbReference type="EMBL" id="CP048409">
    <property type="protein sequence ID" value="QIA09135.1"/>
    <property type="molecule type" value="Genomic_DNA"/>
</dbReference>
<proteinExistence type="predicted"/>
<sequence>MFGIDKITWSTFLLFISLCLGAWYFLLLAYCWSKSKQKAKEQHFETGASENTSCEGFQPIAVYSNDFPSKILPVNPVENEPIGACMYEETGMDEGMELDHFTQKNHPVLAAKIDDFQHQQ</sequence>
<feature type="transmembrane region" description="Helical" evidence="1">
    <location>
        <begin position="12"/>
        <end position="32"/>
    </location>
</feature>
<organism evidence="2 3">
    <name type="scientific">Draconibacterium halophilum</name>
    <dbReference type="NCBI Taxonomy" id="2706887"/>
    <lineage>
        <taxon>Bacteria</taxon>
        <taxon>Pseudomonadati</taxon>
        <taxon>Bacteroidota</taxon>
        <taxon>Bacteroidia</taxon>
        <taxon>Marinilabiliales</taxon>
        <taxon>Prolixibacteraceae</taxon>
        <taxon>Draconibacterium</taxon>
    </lineage>
</organism>
<keyword evidence="1" id="KW-1133">Transmembrane helix</keyword>